<dbReference type="Proteomes" id="UP000502677">
    <property type="component" value="Chromosome"/>
</dbReference>
<evidence type="ECO:0000256" key="4">
    <source>
        <dbReference type="ARBA" id="ARBA00022475"/>
    </source>
</evidence>
<comment type="similarity">
    <text evidence="2">Belongs to the binding-protein-dependent transport system permease family. CysTW subfamily.</text>
</comment>
<dbReference type="PROSITE" id="PS50928">
    <property type="entry name" value="ABC_TM1"/>
    <property type="match status" value="1"/>
</dbReference>
<sequence length="283" mass="30565">MKLGKGGPLLLALLPALIVLGIFYFYPMLTVLVAAFTYPEAGLQNFEWFFGQPVNVAVLTRTITTSFWVMLVCLVMAFPFAFFMTIVKPATRNMLMLIVLIPFWTSMVVRTFAWVVLLQDSGPIGQFMKLFGVEQLGIMRTPTAVLIGMAQVLLPFVVLPMYATMSKIDTRLLTAARSLGARPAKAFVSVYLPLALPGVASGALLSFVMALGFYITPAMLGSSRDAFLSTLIQGQVQGLAQWGYGAVIGFVLLFVTLVILGLAAWIGKKTGGSVQDMVGGSKA</sequence>
<dbReference type="AlphaFoldDB" id="A0A6G7XJX0"/>
<keyword evidence="6 8" id="KW-1133">Transmembrane helix</keyword>
<dbReference type="Gene3D" id="1.10.3720.10">
    <property type="entry name" value="MetI-like"/>
    <property type="match status" value="1"/>
</dbReference>
<keyword evidence="7 8" id="KW-0472">Membrane</keyword>
<keyword evidence="11" id="KW-1185">Reference proteome</keyword>
<gene>
    <name evidence="10" type="ORF">G7068_11095</name>
</gene>
<evidence type="ECO:0000256" key="1">
    <source>
        <dbReference type="ARBA" id="ARBA00004651"/>
    </source>
</evidence>
<dbReference type="SUPFAM" id="SSF161098">
    <property type="entry name" value="MetI-like"/>
    <property type="match status" value="1"/>
</dbReference>
<feature type="transmembrane region" description="Helical" evidence="8">
    <location>
        <begin position="137"/>
        <end position="165"/>
    </location>
</feature>
<evidence type="ECO:0000313" key="10">
    <source>
        <dbReference type="EMBL" id="QIK64843.1"/>
    </source>
</evidence>
<dbReference type="PANTHER" id="PTHR42929:SF5">
    <property type="entry name" value="ABC TRANSPORTER PERMEASE PROTEIN"/>
    <property type="match status" value="1"/>
</dbReference>
<dbReference type="InterPro" id="IPR000515">
    <property type="entry name" value="MetI-like"/>
</dbReference>
<feature type="transmembrane region" description="Helical" evidence="8">
    <location>
        <begin position="186"/>
        <end position="215"/>
    </location>
</feature>
<evidence type="ECO:0000259" key="9">
    <source>
        <dbReference type="PROSITE" id="PS50928"/>
    </source>
</evidence>
<name>A0A6G7XJX0_9MICO</name>
<evidence type="ECO:0000313" key="11">
    <source>
        <dbReference type="Proteomes" id="UP000502677"/>
    </source>
</evidence>
<keyword evidence="3 8" id="KW-0813">Transport</keyword>
<keyword evidence="5 8" id="KW-0812">Transmembrane</keyword>
<feature type="transmembrane region" description="Helical" evidence="8">
    <location>
        <begin position="12"/>
        <end position="38"/>
    </location>
</feature>
<evidence type="ECO:0000256" key="3">
    <source>
        <dbReference type="ARBA" id="ARBA00022448"/>
    </source>
</evidence>
<dbReference type="CDD" id="cd06261">
    <property type="entry name" value="TM_PBP2"/>
    <property type="match status" value="1"/>
</dbReference>
<evidence type="ECO:0000256" key="5">
    <source>
        <dbReference type="ARBA" id="ARBA00022692"/>
    </source>
</evidence>
<feature type="transmembrane region" description="Helical" evidence="8">
    <location>
        <begin position="242"/>
        <end position="267"/>
    </location>
</feature>
<reference evidence="10 11" key="1">
    <citation type="submission" date="2020-03" db="EMBL/GenBank/DDBJ databases">
        <title>Leucobacter sp. nov., isolated from beetles.</title>
        <authorList>
            <person name="Hyun D.-W."/>
            <person name="Bae J.-W."/>
        </authorList>
    </citation>
    <scope>NUCLEOTIDE SEQUENCE [LARGE SCALE GENOMIC DNA]</scope>
    <source>
        <strain evidence="10 11">HDW9C</strain>
    </source>
</reference>
<dbReference type="InterPro" id="IPR035906">
    <property type="entry name" value="MetI-like_sf"/>
</dbReference>
<dbReference type="Pfam" id="PF00528">
    <property type="entry name" value="BPD_transp_1"/>
    <property type="match status" value="1"/>
</dbReference>
<feature type="transmembrane region" description="Helical" evidence="8">
    <location>
        <begin position="95"/>
        <end position="117"/>
    </location>
</feature>
<organism evidence="10 11">
    <name type="scientific">Leucobacter viscericola</name>
    <dbReference type="NCBI Taxonomy" id="2714935"/>
    <lineage>
        <taxon>Bacteria</taxon>
        <taxon>Bacillati</taxon>
        <taxon>Actinomycetota</taxon>
        <taxon>Actinomycetes</taxon>
        <taxon>Micrococcales</taxon>
        <taxon>Microbacteriaceae</taxon>
        <taxon>Leucobacter</taxon>
    </lineage>
</organism>
<dbReference type="GO" id="GO:0005886">
    <property type="term" value="C:plasma membrane"/>
    <property type="evidence" value="ECO:0007669"/>
    <property type="project" value="UniProtKB-SubCell"/>
</dbReference>
<evidence type="ECO:0000256" key="8">
    <source>
        <dbReference type="RuleBase" id="RU363032"/>
    </source>
</evidence>
<feature type="domain" description="ABC transmembrane type-1" evidence="9">
    <location>
        <begin position="59"/>
        <end position="263"/>
    </location>
</feature>
<dbReference type="GO" id="GO:0055085">
    <property type="term" value="P:transmembrane transport"/>
    <property type="evidence" value="ECO:0007669"/>
    <property type="project" value="InterPro"/>
</dbReference>
<dbReference type="EMBL" id="CP049863">
    <property type="protein sequence ID" value="QIK64843.1"/>
    <property type="molecule type" value="Genomic_DNA"/>
</dbReference>
<dbReference type="KEGG" id="lvi:G7068_11095"/>
<dbReference type="PANTHER" id="PTHR42929">
    <property type="entry name" value="INNER MEMBRANE ABC TRANSPORTER PERMEASE PROTEIN YDCU-RELATED-RELATED"/>
    <property type="match status" value="1"/>
</dbReference>
<evidence type="ECO:0000256" key="6">
    <source>
        <dbReference type="ARBA" id="ARBA00022989"/>
    </source>
</evidence>
<comment type="subcellular location">
    <subcellularLocation>
        <location evidence="1 8">Cell membrane</location>
        <topology evidence="1 8">Multi-pass membrane protein</topology>
    </subcellularLocation>
</comment>
<feature type="transmembrane region" description="Helical" evidence="8">
    <location>
        <begin position="58"/>
        <end position="83"/>
    </location>
</feature>
<proteinExistence type="inferred from homology"/>
<keyword evidence="4" id="KW-1003">Cell membrane</keyword>
<evidence type="ECO:0000256" key="2">
    <source>
        <dbReference type="ARBA" id="ARBA00007069"/>
    </source>
</evidence>
<protein>
    <submittedName>
        <fullName evidence="10">ABC transporter permease</fullName>
    </submittedName>
</protein>
<evidence type="ECO:0000256" key="7">
    <source>
        <dbReference type="ARBA" id="ARBA00023136"/>
    </source>
</evidence>
<accession>A0A6G7XJX0</accession>